<dbReference type="Proteomes" id="UP000053947">
    <property type="component" value="Unassembled WGS sequence"/>
</dbReference>
<keyword evidence="2" id="KW-1185">Reference proteome</keyword>
<protein>
    <submittedName>
        <fullName evidence="1">Cob(I)yrinic acid a,c-diamide adenosyltransferase</fullName>
        <ecNumber evidence="1">2.5.1.17</ecNumber>
    </submittedName>
</protein>
<evidence type="ECO:0000313" key="1">
    <source>
        <dbReference type="EMBL" id="KTB48761.1"/>
    </source>
</evidence>
<organism evidence="1 2">
    <name type="scientific">Dehalogenimonas alkenigignens</name>
    <dbReference type="NCBI Taxonomy" id="1217799"/>
    <lineage>
        <taxon>Bacteria</taxon>
        <taxon>Bacillati</taxon>
        <taxon>Chloroflexota</taxon>
        <taxon>Dehalococcoidia</taxon>
        <taxon>Dehalococcoidales</taxon>
        <taxon>Dehalococcoidaceae</taxon>
        <taxon>Dehalogenimonas</taxon>
    </lineage>
</organism>
<dbReference type="PANTHER" id="PTHR46638">
    <property type="entry name" value="CORRINOID ADENOSYLTRANSFERASE"/>
    <property type="match status" value="1"/>
</dbReference>
<dbReference type="GO" id="GO:0008817">
    <property type="term" value="F:corrinoid adenosyltransferase activity"/>
    <property type="evidence" value="ECO:0007669"/>
    <property type="project" value="UniProtKB-EC"/>
</dbReference>
<name>A0A0W0GJL4_9CHLR</name>
<evidence type="ECO:0000313" key="2">
    <source>
        <dbReference type="Proteomes" id="UP000053947"/>
    </source>
</evidence>
<dbReference type="GO" id="GO:0005524">
    <property type="term" value="F:ATP binding"/>
    <property type="evidence" value="ECO:0007669"/>
    <property type="project" value="InterPro"/>
</dbReference>
<dbReference type="PANTHER" id="PTHR46638:SF1">
    <property type="entry name" value="CORRINOID ADENOSYLTRANSFERASE"/>
    <property type="match status" value="1"/>
</dbReference>
<dbReference type="Pfam" id="PF02572">
    <property type="entry name" value="CobA_CobO_BtuR"/>
    <property type="match status" value="1"/>
</dbReference>
<dbReference type="EMBL" id="LFDV01000002">
    <property type="protein sequence ID" value="KTB48761.1"/>
    <property type="molecule type" value="Genomic_DNA"/>
</dbReference>
<dbReference type="SUPFAM" id="SSF52540">
    <property type="entry name" value="P-loop containing nucleoside triphosphate hydrolases"/>
    <property type="match status" value="1"/>
</dbReference>
<dbReference type="OrthoDB" id="9810309at2"/>
<accession>A0A0W0GJL4</accession>
<gene>
    <name evidence="1" type="ORF">DEALK_16080</name>
</gene>
<dbReference type="CDD" id="cd00561">
    <property type="entry name" value="CobA_ACA"/>
    <property type="match status" value="1"/>
</dbReference>
<dbReference type="GO" id="GO:0009236">
    <property type="term" value="P:cobalamin biosynthetic process"/>
    <property type="evidence" value="ECO:0007669"/>
    <property type="project" value="InterPro"/>
</dbReference>
<dbReference type="PIRSF" id="PIRSF015617">
    <property type="entry name" value="Adensltrnsf_CobA"/>
    <property type="match status" value="1"/>
</dbReference>
<sequence length="193" mass="21227">MEDSHRAPDYSPSAALTYEPLKRGLTQVFTGGGKGKTSAGIGTAVRASGRGYRVYIVYFMNRAYDSGEQEVLHRLPGVKWAAFGPGLVRHPESPSPEVREKAGQALAEARRAMLSGDWDVIILDEVNIVTGWGWLDAADVVRLIKDRPENVELVLTGRLAPQVVIDSADLVTEMVKIKHPYDRGIPARRGIEY</sequence>
<dbReference type="RefSeq" id="WP_058439698.1">
    <property type="nucleotide sequence ID" value="NZ_KQ758903.1"/>
</dbReference>
<reference evidence="1 2" key="1">
    <citation type="submission" date="2015-06" db="EMBL/GenBank/DDBJ databases">
        <title>Genome sequence of the organohalide-respiring Dehalogenimonas alkenigignens type strain (IP3-3T).</title>
        <authorList>
            <person name="Key T.A."/>
            <person name="Richmond D.P."/>
            <person name="Bowman K.S."/>
            <person name="Cho Y.-J."/>
            <person name="Chun J."/>
            <person name="da Costa M.S."/>
            <person name="Rainey F.A."/>
            <person name="Moe W.M."/>
        </authorList>
    </citation>
    <scope>NUCLEOTIDE SEQUENCE [LARGE SCALE GENOMIC DNA]</scope>
    <source>
        <strain evidence="1 2">IP3-3</strain>
    </source>
</reference>
<dbReference type="STRING" id="1217799.DEALK_16080"/>
<dbReference type="AlphaFoldDB" id="A0A0W0GJL4"/>
<dbReference type="InterPro" id="IPR003724">
    <property type="entry name" value="CblAdoTrfase_CobA"/>
</dbReference>
<dbReference type="EC" id="2.5.1.17" evidence="1"/>
<dbReference type="PATRIC" id="fig|1217799.6.peg.1657"/>
<keyword evidence="1" id="KW-0808">Transferase</keyword>
<dbReference type="Gene3D" id="3.40.50.300">
    <property type="entry name" value="P-loop containing nucleotide triphosphate hydrolases"/>
    <property type="match status" value="1"/>
</dbReference>
<proteinExistence type="predicted"/>
<comment type="caution">
    <text evidence="1">The sequence shown here is derived from an EMBL/GenBank/DDBJ whole genome shotgun (WGS) entry which is preliminary data.</text>
</comment>
<dbReference type="InterPro" id="IPR027417">
    <property type="entry name" value="P-loop_NTPase"/>
</dbReference>